<dbReference type="SUPFAM" id="SSF58104">
    <property type="entry name" value="Methyl-accepting chemotaxis protein (MCP) signaling domain"/>
    <property type="match status" value="1"/>
</dbReference>
<dbReference type="PANTHER" id="PTHR43531:SF14">
    <property type="entry name" value="METHYL-ACCEPTING CHEMOTAXIS PROTEIN I-RELATED"/>
    <property type="match status" value="1"/>
</dbReference>
<dbReference type="InterPro" id="IPR051310">
    <property type="entry name" value="MCP_chemotaxis"/>
</dbReference>
<dbReference type="OrthoDB" id="9806477at2"/>
<evidence type="ECO:0000313" key="8">
    <source>
        <dbReference type="EMBL" id="PWF48803.1"/>
    </source>
</evidence>
<dbReference type="RefSeq" id="WP_106757291.1">
    <property type="nucleotide sequence ID" value="NZ_PXWF02000139.1"/>
</dbReference>
<proteinExistence type="inferred from homology"/>
<keyword evidence="6" id="KW-1133">Transmembrane helix</keyword>
<dbReference type="GO" id="GO:0006935">
    <property type="term" value="P:chemotaxis"/>
    <property type="evidence" value="ECO:0007669"/>
    <property type="project" value="InterPro"/>
</dbReference>
<dbReference type="Pfam" id="PF00015">
    <property type="entry name" value="MCPsignal"/>
    <property type="match status" value="1"/>
</dbReference>
<dbReference type="InterPro" id="IPR004089">
    <property type="entry name" value="MCPsignal_dom"/>
</dbReference>
<gene>
    <name evidence="8" type="ORF">C7C56_010030</name>
</gene>
<feature type="transmembrane region" description="Helical" evidence="6">
    <location>
        <begin position="96"/>
        <end position="124"/>
    </location>
</feature>
<dbReference type="PROSITE" id="PS50111">
    <property type="entry name" value="CHEMOTAXIS_TRANSDUC_2"/>
    <property type="match status" value="1"/>
</dbReference>
<evidence type="ECO:0000256" key="1">
    <source>
        <dbReference type="ARBA" id="ARBA00004370"/>
    </source>
</evidence>
<feature type="transmembrane region" description="Helical" evidence="6">
    <location>
        <begin position="65"/>
        <end position="84"/>
    </location>
</feature>
<dbReference type="PANTHER" id="PTHR43531">
    <property type="entry name" value="PROTEIN ICFG"/>
    <property type="match status" value="1"/>
</dbReference>
<dbReference type="CDD" id="cd11386">
    <property type="entry name" value="MCP_signal"/>
    <property type="match status" value="1"/>
</dbReference>
<dbReference type="EMBL" id="PXWF02000139">
    <property type="protein sequence ID" value="PWF48803.1"/>
    <property type="molecule type" value="Genomic_DNA"/>
</dbReference>
<feature type="domain" description="Methyl-accepting transducer" evidence="7">
    <location>
        <begin position="226"/>
        <end position="455"/>
    </location>
</feature>
<organism evidence="8 9">
    <name type="scientific">Massilia glaciei</name>
    <dbReference type="NCBI Taxonomy" id="1524097"/>
    <lineage>
        <taxon>Bacteria</taxon>
        <taxon>Pseudomonadati</taxon>
        <taxon>Pseudomonadota</taxon>
        <taxon>Betaproteobacteria</taxon>
        <taxon>Burkholderiales</taxon>
        <taxon>Oxalobacteraceae</taxon>
        <taxon>Telluria group</taxon>
        <taxon>Massilia</taxon>
    </lineage>
</organism>
<dbReference type="PRINTS" id="PR00260">
    <property type="entry name" value="CHEMTRNSDUCR"/>
</dbReference>
<keyword evidence="6" id="KW-0472">Membrane</keyword>
<dbReference type="GO" id="GO:0005886">
    <property type="term" value="C:plasma membrane"/>
    <property type="evidence" value="ECO:0007669"/>
    <property type="project" value="TreeGrafter"/>
</dbReference>
<evidence type="ECO:0000313" key="9">
    <source>
        <dbReference type="Proteomes" id="UP000241421"/>
    </source>
</evidence>
<evidence type="ECO:0000256" key="5">
    <source>
        <dbReference type="SAM" id="MobiDB-lite"/>
    </source>
</evidence>
<evidence type="ECO:0000256" key="6">
    <source>
        <dbReference type="SAM" id="Phobius"/>
    </source>
</evidence>
<evidence type="ECO:0000256" key="3">
    <source>
        <dbReference type="ARBA" id="ARBA00029447"/>
    </source>
</evidence>
<dbReference type="Gene3D" id="1.10.287.950">
    <property type="entry name" value="Methyl-accepting chemotaxis protein"/>
    <property type="match status" value="1"/>
</dbReference>
<dbReference type="GO" id="GO:0007165">
    <property type="term" value="P:signal transduction"/>
    <property type="evidence" value="ECO:0007669"/>
    <property type="project" value="UniProtKB-KW"/>
</dbReference>
<keyword evidence="4" id="KW-0807">Transducer</keyword>
<comment type="similarity">
    <text evidence="3">Belongs to the methyl-accepting chemotaxis (MCP) protein family.</text>
</comment>
<evidence type="ECO:0000256" key="4">
    <source>
        <dbReference type="PROSITE-ProRule" id="PRU00284"/>
    </source>
</evidence>
<keyword evidence="2" id="KW-0488">Methylation</keyword>
<accession>A0A2U2HMS9</accession>
<feature type="region of interest" description="Disordered" evidence="5">
    <location>
        <begin position="501"/>
        <end position="527"/>
    </location>
</feature>
<dbReference type="GO" id="GO:0004888">
    <property type="term" value="F:transmembrane signaling receptor activity"/>
    <property type="evidence" value="ECO:0007669"/>
    <property type="project" value="InterPro"/>
</dbReference>
<name>A0A2U2HMS9_9BURK</name>
<sequence>MKNLHDASQAMSARAARLMLCVLWALQLFSFALAGINDTWMLTLAVGLPAAVLPSILYRGAAGTPLMRCLVAFCLMVFAALNIHQGKGLTELHFGIFVYLAFLLAYFDWRPIVVAALTIALHHLSFHYLQQWQYALYCFTRPQLSTVFIHVAYVVAEAGVLIFLANILRRAARQAAELEGIVSALAAVDGRIDLSAADAEPPSRLARSLLAMLATIRDAVAGMREGATSIAGTSAEIAHGNAELSRRTDRQAGSIEQTVASMARLAATVDQHNESARQANALAHNASGVALKGGEAVREVVATMGKINASSRQIVDIISVIDGIAFQTNILALNAAVEAARAGEQGRGFAVVAAEVRILAHRSAAAAKEIKELIGNTVQTVESGSRLVDEAGSTMLQVVDSVQRVTAIMAEMSNASQQQNDGIARINQAIVEFDENTQHNAALVQEVAAAADALADEAQHLTSLVAAFKLETGPATQSLPQAAPLAPARRQLEACRPVPGGISPKNLAQAWRGAGPDRVAPSAPARQ</sequence>
<comment type="subcellular location">
    <subcellularLocation>
        <location evidence="1">Membrane</location>
    </subcellularLocation>
</comment>
<dbReference type="FunFam" id="1.10.287.950:FF:000001">
    <property type="entry name" value="Methyl-accepting chemotaxis sensory transducer"/>
    <property type="match status" value="1"/>
</dbReference>
<dbReference type="InterPro" id="IPR004090">
    <property type="entry name" value="Chemotax_Me-accpt_rcpt"/>
</dbReference>
<keyword evidence="6" id="KW-0812">Transmembrane</keyword>
<feature type="transmembrane region" description="Helical" evidence="6">
    <location>
        <begin position="144"/>
        <end position="168"/>
    </location>
</feature>
<evidence type="ECO:0000259" key="7">
    <source>
        <dbReference type="PROSITE" id="PS50111"/>
    </source>
</evidence>
<dbReference type="Proteomes" id="UP000241421">
    <property type="component" value="Unassembled WGS sequence"/>
</dbReference>
<dbReference type="AlphaFoldDB" id="A0A2U2HMS9"/>
<keyword evidence="9" id="KW-1185">Reference proteome</keyword>
<reference evidence="8 9" key="1">
    <citation type="submission" date="2018-04" db="EMBL/GenBank/DDBJ databases">
        <title>Massilia violaceinigra sp. nov., a novel purple-pigmented bacterium isolated from Tianshan glacier, Xinjiang, China.</title>
        <authorList>
            <person name="Wang H."/>
        </authorList>
    </citation>
    <scope>NUCLEOTIDE SEQUENCE [LARGE SCALE GENOMIC DNA]</scope>
    <source>
        <strain evidence="8 9">B448-2</strain>
    </source>
</reference>
<protein>
    <submittedName>
        <fullName evidence="8">Chemotaxis protein</fullName>
    </submittedName>
</protein>
<dbReference type="SMART" id="SM00283">
    <property type="entry name" value="MA"/>
    <property type="match status" value="1"/>
</dbReference>
<evidence type="ECO:0000256" key="2">
    <source>
        <dbReference type="ARBA" id="ARBA00022481"/>
    </source>
</evidence>
<comment type="caution">
    <text evidence="8">The sequence shown here is derived from an EMBL/GenBank/DDBJ whole genome shotgun (WGS) entry which is preliminary data.</text>
</comment>